<dbReference type="AlphaFoldDB" id="A0A0E9RC63"/>
<accession>A0A0E9RC63</accession>
<evidence type="ECO:0000313" key="1">
    <source>
        <dbReference type="EMBL" id="JAH26694.1"/>
    </source>
</evidence>
<organism evidence="1">
    <name type="scientific">Anguilla anguilla</name>
    <name type="common">European freshwater eel</name>
    <name type="synonym">Muraena anguilla</name>
    <dbReference type="NCBI Taxonomy" id="7936"/>
    <lineage>
        <taxon>Eukaryota</taxon>
        <taxon>Metazoa</taxon>
        <taxon>Chordata</taxon>
        <taxon>Craniata</taxon>
        <taxon>Vertebrata</taxon>
        <taxon>Euteleostomi</taxon>
        <taxon>Actinopterygii</taxon>
        <taxon>Neopterygii</taxon>
        <taxon>Teleostei</taxon>
        <taxon>Anguilliformes</taxon>
        <taxon>Anguillidae</taxon>
        <taxon>Anguilla</taxon>
    </lineage>
</organism>
<name>A0A0E9RC63_ANGAN</name>
<dbReference type="EMBL" id="GBXM01081883">
    <property type="protein sequence ID" value="JAH26694.1"/>
    <property type="molecule type" value="Transcribed_RNA"/>
</dbReference>
<reference evidence="1" key="2">
    <citation type="journal article" date="2015" name="Fish Shellfish Immunol.">
        <title>Early steps in the European eel (Anguilla anguilla)-Vibrio vulnificus interaction in the gills: Role of the RtxA13 toxin.</title>
        <authorList>
            <person name="Callol A."/>
            <person name="Pajuelo D."/>
            <person name="Ebbesson L."/>
            <person name="Teles M."/>
            <person name="MacKenzie S."/>
            <person name="Amaro C."/>
        </authorList>
    </citation>
    <scope>NUCLEOTIDE SEQUENCE</scope>
</reference>
<reference evidence="1" key="1">
    <citation type="submission" date="2014-11" db="EMBL/GenBank/DDBJ databases">
        <authorList>
            <person name="Amaro Gonzalez C."/>
        </authorList>
    </citation>
    <scope>NUCLEOTIDE SEQUENCE</scope>
</reference>
<protein>
    <submittedName>
        <fullName evidence="1">Uncharacterized protein</fullName>
    </submittedName>
</protein>
<proteinExistence type="predicted"/>
<sequence length="31" mass="3845">MRQRNFVYITQMYCISCVTNLNYFKAWFSIC</sequence>
<dbReference type="EMBL" id="GBXM01069634">
    <property type="protein sequence ID" value="JAH38943.1"/>
    <property type="molecule type" value="Transcribed_RNA"/>
</dbReference>